<accession>A0A2P1ENL2</accession>
<dbReference type="AlphaFoldDB" id="A0A2P1ENL2"/>
<geneLocation type="chloroplast" evidence="1"/>
<organism evidence="1">
    <name type="scientific">Calanthe davidii</name>
    <dbReference type="NCBI Taxonomy" id="309532"/>
    <lineage>
        <taxon>Eukaryota</taxon>
        <taxon>Viridiplantae</taxon>
        <taxon>Streptophyta</taxon>
        <taxon>Embryophyta</taxon>
        <taxon>Tracheophyta</taxon>
        <taxon>Spermatophyta</taxon>
        <taxon>Magnoliopsida</taxon>
        <taxon>Liliopsida</taxon>
        <taxon>Asparagales</taxon>
        <taxon>Orchidaceae</taxon>
        <taxon>Epidendroideae</taxon>
        <taxon>Collabieae</taxon>
        <taxon>Calanthe</taxon>
    </lineage>
</organism>
<keyword evidence="1" id="KW-0150">Chloroplast</keyword>
<proteinExistence type="predicted"/>
<sequence>MKMDLIYFIEIYCEYLLLFCNSSISSQLNRFNFCSFILK</sequence>
<reference evidence="1" key="1">
    <citation type="submission" date="2018-02" db="EMBL/GenBank/DDBJ databases">
        <title>Molecular evolution of chloroplast genomes of orchid species: insights into phylogenetic relationship and adaptive evolution.</title>
        <authorList>
            <person name="Dong W."/>
            <person name="Wang R."/>
            <person name="Zhang N."/>
            <person name="Fan W."/>
            <person name="Fang M."/>
            <person name="Li Z."/>
        </authorList>
    </citation>
    <scope>NUCLEOTIDE SEQUENCE</scope>
</reference>
<dbReference type="GeneID" id="36485587"/>
<protein>
    <submittedName>
        <fullName evidence="1">NADH-plastoquinone oxidoreductase subunit 6</fullName>
    </submittedName>
</protein>
<gene>
    <name evidence="1" type="primary">nad6</name>
</gene>
<keyword evidence="1" id="KW-0934">Plastid</keyword>
<dbReference type="RefSeq" id="YP_009475888.1">
    <property type="nucleotide sequence ID" value="NC_037438.1"/>
</dbReference>
<name>A0A2P1ENL2_9ASPA</name>
<evidence type="ECO:0000313" key="1">
    <source>
        <dbReference type="EMBL" id="AVM10468.1"/>
    </source>
</evidence>
<dbReference type="EMBL" id="MG925365">
    <property type="protein sequence ID" value="AVM10468.1"/>
    <property type="molecule type" value="Genomic_DNA"/>
</dbReference>